<dbReference type="GO" id="GO:0006900">
    <property type="term" value="P:vesicle budding from membrane"/>
    <property type="evidence" value="ECO:0007669"/>
    <property type="project" value="TreeGrafter"/>
</dbReference>
<evidence type="ECO:0000256" key="3">
    <source>
        <dbReference type="SAM" id="MobiDB-lite"/>
    </source>
</evidence>
<feature type="region of interest" description="Disordered" evidence="3">
    <location>
        <begin position="175"/>
        <end position="220"/>
    </location>
</feature>
<dbReference type="GO" id="GO:0005771">
    <property type="term" value="C:multivesicular body"/>
    <property type="evidence" value="ECO:0007669"/>
    <property type="project" value="TreeGrafter"/>
</dbReference>
<gene>
    <name evidence="4" type="ORF">TrVE_jg3210</name>
</gene>
<dbReference type="PANTHER" id="PTHR22761">
    <property type="entry name" value="CHARGED MULTIVESICULAR BODY PROTEIN"/>
    <property type="match status" value="1"/>
</dbReference>
<name>A0A9W6Z3J5_9STRA</name>
<dbReference type="Gene3D" id="6.10.250.1710">
    <property type="match status" value="1"/>
</dbReference>
<keyword evidence="5" id="KW-1185">Reference proteome</keyword>
<reference evidence="5" key="1">
    <citation type="journal article" date="2023" name="Commun. Biol.">
        <title>Genome analysis of Parmales, the sister group of diatoms, reveals the evolutionary specialization of diatoms from phago-mixotrophs to photoautotrophs.</title>
        <authorList>
            <person name="Ban H."/>
            <person name="Sato S."/>
            <person name="Yoshikawa S."/>
            <person name="Yamada K."/>
            <person name="Nakamura Y."/>
            <person name="Ichinomiya M."/>
            <person name="Sato N."/>
            <person name="Blanc-Mathieu R."/>
            <person name="Endo H."/>
            <person name="Kuwata A."/>
            <person name="Ogata H."/>
        </authorList>
    </citation>
    <scope>NUCLEOTIDE SEQUENCE [LARGE SCALE GENOMIC DNA]</scope>
    <source>
        <strain evidence="5">NIES 3699</strain>
    </source>
</reference>
<dbReference type="PANTHER" id="PTHR22761:SF12">
    <property type="entry name" value="CHARGED MULTIVESICULAR BODY PROTEIN 5"/>
    <property type="match status" value="1"/>
</dbReference>
<sequence length="220" mass="24409">MKRLFGSKKEVPPPPSLDEAGGNVGTRVDALDEKIKKLDAELRVHKEKLKTSRGGAKQLATKRAMACLKKKRMYETQRDQLANQQFNIEQAGFAIESAKDTVTTVSAMKAASTQLKKQYKEFNVDEIEDMTDDLADMMEDMNEINEAMGRSYACPDDVDEADLEAELDLLGDELEAEELEMESGAQPSYLQPSDMPETPAGGLEEKVNEDEFGLPQAQQA</sequence>
<evidence type="ECO:0000313" key="5">
    <source>
        <dbReference type="Proteomes" id="UP001165160"/>
    </source>
</evidence>
<dbReference type="Proteomes" id="UP001165160">
    <property type="component" value="Unassembled WGS sequence"/>
</dbReference>
<protein>
    <recommendedName>
        <fullName evidence="6">Charged multivesicular body protein 5</fullName>
    </recommendedName>
</protein>
<evidence type="ECO:0000256" key="1">
    <source>
        <dbReference type="ARBA" id="ARBA00006190"/>
    </source>
</evidence>
<comment type="caution">
    <text evidence="4">The sequence shown here is derived from an EMBL/GenBank/DDBJ whole genome shotgun (WGS) entry which is preliminary data.</text>
</comment>
<organism evidence="4 5">
    <name type="scientific">Triparma verrucosa</name>
    <dbReference type="NCBI Taxonomy" id="1606542"/>
    <lineage>
        <taxon>Eukaryota</taxon>
        <taxon>Sar</taxon>
        <taxon>Stramenopiles</taxon>
        <taxon>Ochrophyta</taxon>
        <taxon>Bolidophyceae</taxon>
        <taxon>Parmales</taxon>
        <taxon>Triparmaceae</taxon>
        <taxon>Triparma</taxon>
    </lineage>
</organism>
<dbReference type="Pfam" id="PF03357">
    <property type="entry name" value="Snf7"/>
    <property type="match status" value="1"/>
</dbReference>
<keyword evidence="2" id="KW-0175">Coiled coil</keyword>
<dbReference type="Gene3D" id="1.10.287.1060">
    <property type="entry name" value="ESAT-6-like"/>
    <property type="match status" value="1"/>
</dbReference>
<evidence type="ECO:0000256" key="2">
    <source>
        <dbReference type="ARBA" id="ARBA00023054"/>
    </source>
</evidence>
<comment type="similarity">
    <text evidence="1">Belongs to the SNF7 family.</text>
</comment>
<proteinExistence type="inferred from homology"/>
<evidence type="ECO:0000313" key="4">
    <source>
        <dbReference type="EMBL" id="GMH46634.1"/>
    </source>
</evidence>
<evidence type="ECO:0008006" key="6">
    <source>
        <dbReference type="Google" id="ProtNLM"/>
    </source>
</evidence>
<accession>A0A9W6Z3J5</accession>
<dbReference type="AlphaFoldDB" id="A0A9W6Z3J5"/>
<dbReference type="InterPro" id="IPR005024">
    <property type="entry name" value="Snf7_fam"/>
</dbReference>
<dbReference type="GO" id="GO:0032511">
    <property type="term" value="P:late endosome to vacuole transport via multivesicular body sorting pathway"/>
    <property type="evidence" value="ECO:0007669"/>
    <property type="project" value="TreeGrafter"/>
</dbReference>
<dbReference type="EMBL" id="BRXX01000550">
    <property type="protein sequence ID" value="GMH46634.1"/>
    <property type="molecule type" value="Genomic_DNA"/>
</dbReference>
<feature type="region of interest" description="Disordered" evidence="3">
    <location>
        <begin position="1"/>
        <end position="25"/>
    </location>
</feature>